<proteinExistence type="predicted"/>
<sequence length="64" mass="7346">MDYDRPRLRAVSGSAVETSFQLMRRHAEELIQVHTLSPQSSRLLTADIRPRAHDCEASQRHFGN</sequence>
<gene>
    <name evidence="1" type="ORF">COMA2_50260</name>
</gene>
<dbReference type="AlphaFoldDB" id="A0A0S4LUT0"/>
<evidence type="ECO:0000313" key="2">
    <source>
        <dbReference type="Proteomes" id="UP000198736"/>
    </source>
</evidence>
<protein>
    <submittedName>
        <fullName evidence="1">Uncharacterized protein</fullName>
    </submittedName>
</protein>
<accession>A0A0S4LUT0</accession>
<evidence type="ECO:0000313" key="1">
    <source>
        <dbReference type="EMBL" id="CUS38770.1"/>
    </source>
</evidence>
<keyword evidence="2" id="KW-1185">Reference proteome</keyword>
<dbReference type="EMBL" id="CZPZ01000032">
    <property type="protein sequence ID" value="CUS38770.1"/>
    <property type="molecule type" value="Genomic_DNA"/>
</dbReference>
<name>A0A0S4LUT0_9BACT</name>
<reference evidence="2" key="1">
    <citation type="submission" date="2015-10" db="EMBL/GenBank/DDBJ databases">
        <authorList>
            <person name="Luecker S."/>
            <person name="Luecker S."/>
        </authorList>
    </citation>
    <scope>NUCLEOTIDE SEQUENCE [LARGE SCALE GENOMIC DNA]</scope>
</reference>
<dbReference type="Proteomes" id="UP000198736">
    <property type="component" value="Unassembled WGS sequence"/>
</dbReference>
<organism evidence="1 2">
    <name type="scientific">Candidatus Nitrospira nitrificans</name>
    <dbReference type="NCBI Taxonomy" id="1742973"/>
    <lineage>
        <taxon>Bacteria</taxon>
        <taxon>Pseudomonadati</taxon>
        <taxon>Nitrospirota</taxon>
        <taxon>Nitrospiria</taxon>
        <taxon>Nitrospirales</taxon>
        <taxon>Nitrospiraceae</taxon>
        <taxon>Nitrospira</taxon>
    </lineage>
</organism>
<dbReference type="STRING" id="1742973.COMA2_50260"/>